<feature type="transmembrane region" description="Helical" evidence="9">
    <location>
        <begin position="541"/>
        <end position="565"/>
    </location>
</feature>
<keyword evidence="3 9" id="KW-0813">Transport</keyword>
<dbReference type="SUPFAM" id="SSF53850">
    <property type="entry name" value="Periplasmic binding protein-like II"/>
    <property type="match status" value="1"/>
</dbReference>
<dbReference type="InterPro" id="IPR000515">
    <property type="entry name" value="MetI-like"/>
</dbReference>
<evidence type="ECO:0000256" key="8">
    <source>
        <dbReference type="ARBA" id="ARBA00023136"/>
    </source>
</evidence>
<dbReference type="Pfam" id="PF00528">
    <property type="entry name" value="BPD_transp_1"/>
    <property type="match status" value="1"/>
</dbReference>
<dbReference type="Pfam" id="PF01547">
    <property type="entry name" value="SBP_bac_1"/>
    <property type="match status" value="1"/>
</dbReference>
<comment type="similarity">
    <text evidence="2">Belongs to the binding-protein-dependent transport system permease family. MalFG subfamily.</text>
</comment>
<feature type="transmembrane region" description="Helical" evidence="9">
    <location>
        <begin position="577"/>
        <end position="597"/>
    </location>
</feature>
<dbReference type="GO" id="GO:1990060">
    <property type="term" value="C:maltose transport complex"/>
    <property type="evidence" value="ECO:0007669"/>
    <property type="project" value="TreeGrafter"/>
</dbReference>
<dbReference type="SUPFAM" id="SSF160964">
    <property type="entry name" value="MalF N-terminal region-like"/>
    <property type="match status" value="1"/>
</dbReference>
<feature type="transmembrane region" description="Helical" evidence="9">
    <location>
        <begin position="673"/>
        <end position="696"/>
    </location>
</feature>
<dbReference type="AlphaFoldDB" id="A0A7Z7LED6"/>
<keyword evidence="7 9" id="KW-1133">Transmembrane helix</keyword>
<evidence type="ECO:0000313" key="12">
    <source>
        <dbReference type="Proteomes" id="UP000250796"/>
    </source>
</evidence>
<dbReference type="Gene3D" id="3.40.190.10">
    <property type="entry name" value="Periplasmic binding protein-like II"/>
    <property type="match status" value="2"/>
</dbReference>
<evidence type="ECO:0000256" key="2">
    <source>
        <dbReference type="ARBA" id="ARBA00009047"/>
    </source>
</evidence>
<dbReference type="SUPFAM" id="SSF161098">
    <property type="entry name" value="MetI-like"/>
    <property type="match status" value="1"/>
</dbReference>
<keyword evidence="4" id="KW-1003">Cell membrane</keyword>
<organism evidence="11 12">
    <name type="scientific">Mesotoga infera</name>
    <dbReference type="NCBI Taxonomy" id="1236046"/>
    <lineage>
        <taxon>Bacteria</taxon>
        <taxon>Thermotogati</taxon>
        <taxon>Thermotogota</taxon>
        <taxon>Thermotogae</taxon>
        <taxon>Kosmotogales</taxon>
        <taxon>Kosmotogaceae</taxon>
        <taxon>Mesotoga</taxon>
    </lineage>
</organism>
<reference evidence="11 12" key="1">
    <citation type="submission" date="2017-01" db="EMBL/GenBank/DDBJ databases">
        <authorList>
            <person name="Erauso G."/>
        </authorList>
    </citation>
    <scope>NUCLEOTIDE SEQUENCE [LARGE SCALE GENOMIC DNA]</scope>
    <source>
        <strain evidence="11">MESINF1</strain>
    </source>
</reference>
<gene>
    <name evidence="11" type="ORF">MESINF_1006</name>
</gene>
<evidence type="ECO:0000313" key="11">
    <source>
        <dbReference type="EMBL" id="SSC12455.1"/>
    </source>
</evidence>
<sequence length="770" mass="86162">MRGFRFVVIVQAALLLGATLFAAPGGDGSTIRIWFSHIEPENLAMVAIAEEFTSLTGIKVEVIGRRSIFDAPRDLANNAELDDRPDIILMQAPDIGNMVASGLIVPLKIDDELRKRYLDATFEAFTYNNRCYGIGYSLDTSGLIYNRDLISESELPETWDDFFRIAEALTLRNGDGKIVQYGTLLNPKDMWFNYPIIKDYGGYYYGKAPNGDYNPYDVGLDNDCMLDYVNKMKELQKKGLTLANENGTESHISAEFANGRAAMILYGLWNASIYQSMGINYGIAPLPKGRNGEVSKPLATVQGFVVNRFTRNMEAVESFLEFVLRDENQQKLIEAGNRAEKKTGERNPCNISVIESDYVSKDPILSSLSAIGFNCEPFPNIPEGTIWYNYTSTAFRTIFYGDKSGNQVDAKEKLTELANKIRGDVAVMNKVPEKIEIPSGYLVFFTSLAAAAFVFLLVWRRRLASTDTVGDSYGRKESFVAWLMLAPLFFLLSMFYIFPVFHNIYLSLTNYSGINLRDYGIVGFSNYAEIFSTGINGLISMIIWTVTFAATVVGLSFLAGTMLAVVLDKVKVRIAKIYKIVFILPWVVPSVITLLMWRGMLESDGLVNRMLGILGMPSVPWLTSSFFAKLSCIFVMTWFSFPYFMVISSGVLKSIPRDYYEVAKIAGAGNTFIFFKITMPLVFKALFPMMIMSFIMQFNQFGVYLLTQGGPPGDVLGSPGSTDLLITYVFNTAFNTKRYSLAAAYSVIIFCFVGLFAFVSLKIGKRKMYE</sequence>
<evidence type="ECO:0000256" key="3">
    <source>
        <dbReference type="ARBA" id="ARBA00022448"/>
    </source>
</evidence>
<evidence type="ECO:0000259" key="10">
    <source>
        <dbReference type="PROSITE" id="PS50928"/>
    </source>
</evidence>
<dbReference type="PROSITE" id="PS50928">
    <property type="entry name" value="ABC_TM1"/>
    <property type="match status" value="1"/>
</dbReference>
<feature type="transmembrane region" description="Helical" evidence="9">
    <location>
        <begin position="626"/>
        <end position="652"/>
    </location>
</feature>
<dbReference type="GO" id="GO:0042956">
    <property type="term" value="P:maltodextrin transmembrane transport"/>
    <property type="evidence" value="ECO:0007669"/>
    <property type="project" value="TreeGrafter"/>
</dbReference>
<proteinExistence type="inferred from homology"/>
<name>A0A7Z7LED6_9BACT</name>
<dbReference type="InterPro" id="IPR006059">
    <property type="entry name" value="SBP"/>
</dbReference>
<dbReference type="KEGG" id="minf:MESINF_1006"/>
<evidence type="ECO:0000256" key="5">
    <source>
        <dbReference type="ARBA" id="ARBA00022597"/>
    </source>
</evidence>
<keyword evidence="8 9" id="KW-0472">Membrane</keyword>
<feature type="transmembrane region" description="Helical" evidence="9">
    <location>
        <begin position="440"/>
        <end position="459"/>
    </location>
</feature>
<dbReference type="GO" id="GO:0015423">
    <property type="term" value="F:ABC-type maltose transporter activity"/>
    <property type="evidence" value="ECO:0007669"/>
    <property type="project" value="TreeGrafter"/>
</dbReference>
<keyword evidence="6 9" id="KW-0812">Transmembrane</keyword>
<dbReference type="CDD" id="cd06261">
    <property type="entry name" value="TM_PBP2"/>
    <property type="match status" value="1"/>
</dbReference>
<dbReference type="Gene3D" id="1.10.3720.10">
    <property type="entry name" value="MetI-like"/>
    <property type="match status" value="1"/>
</dbReference>
<feature type="transmembrane region" description="Helical" evidence="9">
    <location>
        <begin position="739"/>
        <end position="761"/>
    </location>
</feature>
<evidence type="ECO:0000256" key="4">
    <source>
        <dbReference type="ARBA" id="ARBA00022475"/>
    </source>
</evidence>
<dbReference type="InterPro" id="IPR035906">
    <property type="entry name" value="MetI-like_sf"/>
</dbReference>
<evidence type="ECO:0000256" key="7">
    <source>
        <dbReference type="ARBA" id="ARBA00022989"/>
    </source>
</evidence>
<accession>A0A7Z7LED6</accession>
<evidence type="ECO:0000256" key="9">
    <source>
        <dbReference type="RuleBase" id="RU363032"/>
    </source>
</evidence>
<evidence type="ECO:0000256" key="6">
    <source>
        <dbReference type="ARBA" id="ARBA00022692"/>
    </source>
</evidence>
<evidence type="ECO:0000256" key="1">
    <source>
        <dbReference type="ARBA" id="ARBA00004651"/>
    </source>
</evidence>
<feature type="transmembrane region" description="Helical" evidence="9">
    <location>
        <begin position="479"/>
        <end position="498"/>
    </location>
</feature>
<protein>
    <recommendedName>
        <fullName evidence="10">ABC transmembrane type-1 domain-containing protein</fullName>
    </recommendedName>
</protein>
<comment type="subcellular location">
    <subcellularLocation>
        <location evidence="1 9">Cell membrane</location>
        <topology evidence="1 9">Multi-pass membrane protein</topology>
    </subcellularLocation>
</comment>
<dbReference type="PANTHER" id="PTHR47314">
    <property type="entry name" value="MALTOSE/MALTODEXTRIN TRANSPORT SYSTEM PERMEASE PROTEIN MALF"/>
    <property type="match status" value="1"/>
</dbReference>
<feature type="domain" description="ABC transmembrane type-1" evidence="10">
    <location>
        <begin position="542"/>
        <end position="760"/>
    </location>
</feature>
<dbReference type="Proteomes" id="UP000250796">
    <property type="component" value="Chromosome MESINF"/>
</dbReference>
<keyword evidence="5" id="KW-0762">Sugar transport</keyword>
<dbReference type="EMBL" id="LS974202">
    <property type="protein sequence ID" value="SSC12455.1"/>
    <property type="molecule type" value="Genomic_DNA"/>
</dbReference>
<dbReference type="RefSeq" id="WP_169698774.1">
    <property type="nucleotide sequence ID" value="NZ_LS974202.1"/>
</dbReference>
<dbReference type="PANTHER" id="PTHR47314:SF1">
    <property type="entry name" value="MALTOSE_MALTODEXTRIN TRANSPORT SYSTEM PERMEASE PROTEIN MALF"/>
    <property type="match status" value="1"/>
</dbReference>
<keyword evidence="12" id="KW-1185">Reference proteome</keyword>